<dbReference type="Proteomes" id="UP000017247">
    <property type="component" value="Unassembled WGS sequence"/>
</dbReference>
<reference evidence="1" key="1">
    <citation type="submission" date="2013-09" db="EMBL/GenBank/DDBJ databases">
        <title>Draft Genome Sequence of five Lactobacillus helveticus strains CIRM-BIA 101T, 103, 104, 951 and 953 isolated from milk product.</title>
        <authorList>
            <person name="Valence F."/>
            <person name="Chuat V."/>
            <person name="Ma L."/>
            <person name="Creno S."/>
            <person name="Falentin H."/>
            <person name="Lortal S."/>
            <person name="Bizet C."/>
            <person name="Clermont D."/>
            <person name="Loux V."/>
            <person name="Bouchier C."/>
            <person name="Cousin S."/>
        </authorList>
    </citation>
    <scope>NUCLEOTIDE SEQUENCE [LARGE SCALE GENOMIC DNA]</scope>
    <source>
        <strain evidence="1">CIRM-BIA 104</strain>
    </source>
</reference>
<gene>
    <name evidence="1" type="ORF">LHCIRMBIA104_02006</name>
</gene>
<organism evidence="1 2">
    <name type="scientific">Lactobacillus helveticus CIRM-BIA 104</name>
    <dbReference type="NCBI Taxonomy" id="1226333"/>
    <lineage>
        <taxon>Bacteria</taxon>
        <taxon>Bacillati</taxon>
        <taxon>Bacillota</taxon>
        <taxon>Bacilli</taxon>
        <taxon>Lactobacillales</taxon>
        <taxon>Lactobacillaceae</taxon>
        <taxon>Lactobacillus</taxon>
    </lineage>
</organism>
<dbReference type="EMBL" id="CBUL010000190">
    <property type="protein sequence ID" value="CDI61294.1"/>
    <property type="molecule type" value="Genomic_DNA"/>
</dbReference>
<proteinExistence type="predicted"/>
<name>U6FDC5_LACHE</name>
<evidence type="ECO:0000313" key="1">
    <source>
        <dbReference type="EMBL" id="CDI61294.1"/>
    </source>
</evidence>
<comment type="caution">
    <text evidence="1">The sequence shown here is derived from an EMBL/GenBank/DDBJ whole genome shotgun (WGS) entry which is preliminary data.</text>
</comment>
<accession>U6FDC5</accession>
<dbReference type="AlphaFoldDB" id="U6FDC5"/>
<protein>
    <submittedName>
        <fullName evidence="1">Uncharacterized protein</fullName>
    </submittedName>
</protein>
<sequence>MTPQSIIADISIELEEKIRNGMNPKEAVKKYMYD</sequence>
<evidence type="ECO:0000313" key="2">
    <source>
        <dbReference type="Proteomes" id="UP000017247"/>
    </source>
</evidence>
<dbReference type="HOGENOM" id="CLU_3374350_0_0_9"/>